<dbReference type="SUPFAM" id="SSF50630">
    <property type="entry name" value="Acid proteases"/>
    <property type="match status" value="1"/>
</dbReference>
<keyword evidence="6" id="KW-0732">Signal</keyword>
<dbReference type="STRING" id="431595.K3W8C4"/>
<evidence type="ECO:0000256" key="2">
    <source>
        <dbReference type="ARBA" id="ARBA00022670"/>
    </source>
</evidence>
<feature type="active site" evidence="4">
    <location>
        <position position="88"/>
    </location>
</feature>
<evidence type="ECO:0000256" key="1">
    <source>
        <dbReference type="ARBA" id="ARBA00007447"/>
    </source>
</evidence>
<dbReference type="AlphaFoldDB" id="K3W8C4"/>
<evidence type="ECO:0000313" key="9">
    <source>
        <dbReference type="Proteomes" id="UP000019132"/>
    </source>
</evidence>
<dbReference type="PROSITE" id="PS51767">
    <property type="entry name" value="PEPTIDASE_A1"/>
    <property type="match status" value="1"/>
</dbReference>
<reference evidence="9" key="1">
    <citation type="journal article" date="2010" name="Genome Biol.">
        <title>Genome sequence of the necrotrophic plant pathogen Pythium ultimum reveals original pathogenicity mechanisms and effector repertoire.</title>
        <authorList>
            <person name="Levesque C.A."/>
            <person name="Brouwer H."/>
            <person name="Cano L."/>
            <person name="Hamilton J.P."/>
            <person name="Holt C."/>
            <person name="Huitema E."/>
            <person name="Raffaele S."/>
            <person name="Robideau G.P."/>
            <person name="Thines M."/>
            <person name="Win J."/>
            <person name="Zerillo M.M."/>
            <person name="Beakes G.W."/>
            <person name="Boore J.L."/>
            <person name="Busam D."/>
            <person name="Dumas B."/>
            <person name="Ferriera S."/>
            <person name="Fuerstenberg S.I."/>
            <person name="Gachon C.M."/>
            <person name="Gaulin E."/>
            <person name="Govers F."/>
            <person name="Grenville-Briggs L."/>
            <person name="Horner N."/>
            <person name="Hostetler J."/>
            <person name="Jiang R.H."/>
            <person name="Johnson J."/>
            <person name="Krajaejun T."/>
            <person name="Lin H."/>
            <person name="Meijer H.J."/>
            <person name="Moore B."/>
            <person name="Morris P."/>
            <person name="Phuntmart V."/>
            <person name="Puiu D."/>
            <person name="Shetty J."/>
            <person name="Stajich J.E."/>
            <person name="Tripathy S."/>
            <person name="Wawra S."/>
            <person name="van West P."/>
            <person name="Whitty B.R."/>
            <person name="Coutinho P.M."/>
            <person name="Henrissat B."/>
            <person name="Martin F."/>
            <person name="Thomas P.D."/>
            <person name="Tyler B.M."/>
            <person name="De Vries R.P."/>
            <person name="Kamoun S."/>
            <person name="Yandell M."/>
            <person name="Tisserat N."/>
            <person name="Buell C.R."/>
        </authorList>
    </citation>
    <scope>NUCLEOTIDE SEQUENCE</scope>
    <source>
        <strain evidence="9">DAOM:BR144</strain>
    </source>
</reference>
<dbReference type="PRINTS" id="PR00792">
    <property type="entry name" value="PEPSIN"/>
</dbReference>
<dbReference type="GO" id="GO:0006508">
    <property type="term" value="P:proteolysis"/>
    <property type="evidence" value="ECO:0007669"/>
    <property type="project" value="UniProtKB-KW"/>
</dbReference>
<protein>
    <recommendedName>
        <fullName evidence="7">Peptidase A1 domain-containing protein</fullName>
    </recommendedName>
</protein>
<reference evidence="9" key="2">
    <citation type="submission" date="2010-04" db="EMBL/GenBank/DDBJ databases">
        <authorList>
            <person name="Buell R."/>
            <person name="Hamilton J."/>
            <person name="Hostetler J."/>
        </authorList>
    </citation>
    <scope>NUCLEOTIDE SEQUENCE [LARGE SCALE GENOMIC DNA]</scope>
    <source>
        <strain evidence="9">DAOM:BR144</strain>
    </source>
</reference>
<dbReference type="InterPro" id="IPR033121">
    <property type="entry name" value="PEPTIDASE_A1"/>
</dbReference>
<name>K3W8C4_GLOUD</name>
<feature type="active site" evidence="4">
    <location>
        <position position="266"/>
    </location>
</feature>
<feature type="domain" description="Peptidase A1" evidence="7">
    <location>
        <begin position="70"/>
        <end position="370"/>
    </location>
</feature>
<dbReference type="PANTHER" id="PTHR47966">
    <property type="entry name" value="BETA-SITE APP-CLEAVING ENZYME, ISOFORM A-RELATED"/>
    <property type="match status" value="1"/>
</dbReference>
<evidence type="ECO:0000313" key="8">
    <source>
        <dbReference type="EnsemblProtists" id="PYU1_T001215"/>
    </source>
</evidence>
<evidence type="ECO:0000256" key="5">
    <source>
        <dbReference type="RuleBase" id="RU000454"/>
    </source>
</evidence>
<keyword evidence="2 5" id="KW-0645">Protease</keyword>
<keyword evidence="5" id="KW-0378">Hydrolase</keyword>
<comment type="similarity">
    <text evidence="1 5">Belongs to the peptidase A1 family.</text>
</comment>
<dbReference type="GO" id="GO:0004190">
    <property type="term" value="F:aspartic-type endopeptidase activity"/>
    <property type="evidence" value="ECO:0007669"/>
    <property type="project" value="UniProtKB-KW"/>
</dbReference>
<evidence type="ECO:0000256" key="6">
    <source>
        <dbReference type="SAM" id="SignalP"/>
    </source>
</evidence>
<dbReference type="InterPro" id="IPR021109">
    <property type="entry name" value="Peptidase_aspartic_dom_sf"/>
</dbReference>
<dbReference type="InParanoid" id="K3W8C4"/>
<dbReference type="PROSITE" id="PS00141">
    <property type="entry name" value="ASP_PROTEASE"/>
    <property type="match status" value="2"/>
</dbReference>
<organism evidence="8 9">
    <name type="scientific">Globisporangium ultimum (strain ATCC 200006 / CBS 805.95 / DAOM BR144)</name>
    <name type="common">Pythium ultimum</name>
    <dbReference type="NCBI Taxonomy" id="431595"/>
    <lineage>
        <taxon>Eukaryota</taxon>
        <taxon>Sar</taxon>
        <taxon>Stramenopiles</taxon>
        <taxon>Oomycota</taxon>
        <taxon>Peronosporomycetes</taxon>
        <taxon>Pythiales</taxon>
        <taxon>Pythiaceae</taxon>
        <taxon>Globisporangium</taxon>
    </lineage>
</organism>
<proteinExistence type="inferred from homology"/>
<dbReference type="OMA" id="SINMAYY"/>
<dbReference type="FunCoup" id="K3W8C4">
    <property type="interactions" value="12"/>
</dbReference>
<reference evidence="8" key="3">
    <citation type="submission" date="2015-02" db="UniProtKB">
        <authorList>
            <consortium name="EnsemblProtists"/>
        </authorList>
    </citation>
    <scope>IDENTIFICATION</scope>
    <source>
        <strain evidence="8">DAOM BR144</strain>
    </source>
</reference>
<evidence type="ECO:0000256" key="3">
    <source>
        <dbReference type="ARBA" id="ARBA00022750"/>
    </source>
</evidence>
<accession>K3W8C4</accession>
<dbReference type="Pfam" id="PF00026">
    <property type="entry name" value="Asp"/>
    <property type="match status" value="1"/>
</dbReference>
<dbReference type="PANTHER" id="PTHR47966:SF51">
    <property type="entry name" value="BETA-SITE APP-CLEAVING ENZYME, ISOFORM A-RELATED"/>
    <property type="match status" value="1"/>
</dbReference>
<dbReference type="FunFam" id="2.40.70.10:FF:000149">
    <property type="entry name" value="Uncharacterized protein"/>
    <property type="match status" value="1"/>
</dbReference>
<feature type="signal peptide" evidence="6">
    <location>
        <begin position="1"/>
        <end position="22"/>
    </location>
</feature>
<dbReference type="HOGENOM" id="CLU_013253_3_4_1"/>
<dbReference type="Proteomes" id="UP000019132">
    <property type="component" value="Unassembled WGS sequence"/>
</dbReference>
<dbReference type="Gene3D" id="2.40.70.10">
    <property type="entry name" value="Acid Proteases"/>
    <property type="match status" value="2"/>
</dbReference>
<evidence type="ECO:0000256" key="4">
    <source>
        <dbReference type="PIRSR" id="PIRSR601461-1"/>
    </source>
</evidence>
<dbReference type="InterPro" id="IPR001461">
    <property type="entry name" value="Aspartic_peptidase_A1"/>
</dbReference>
<dbReference type="EnsemblProtists" id="PYU1_T001215">
    <property type="protein sequence ID" value="PYU1_T001215"/>
    <property type="gene ID" value="PYU1_G001215"/>
</dbReference>
<feature type="chain" id="PRO_5003867379" description="Peptidase A1 domain-containing protein" evidence="6">
    <location>
        <begin position="23"/>
        <end position="373"/>
    </location>
</feature>
<keyword evidence="3 5" id="KW-0064">Aspartyl protease</keyword>
<dbReference type="InterPro" id="IPR001969">
    <property type="entry name" value="Aspartic_peptidase_AS"/>
</dbReference>
<dbReference type="VEuPathDB" id="FungiDB:PYU1_G001215"/>
<dbReference type="EMBL" id="GL376626">
    <property type="status" value="NOT_ANNOTATED_CDS"/>
    <property type="molecule type" value="Genomic_DNA"/>
</dbReference>
<keyword evidence="9" id="KW-1185">Reference proteome</keyword>
<evidence type="ECO:0000259" key="7">
    <source>
        <dbReference type="PROSITE" id="PS51767"/>
    </source>
</evidence>
<sequence>MLRPLFYLGAACLAFISQSATAAVLKVPIQKIDDATFIENVVVNALTSNKTVAHEASTSVVVKDYANVQYYGSISLGTPAQTFTVVFDTGSANLWVPSKKFGSHAVYDHTRSSTYKAVGTRFAIQYGSGPVSGTVSKDTLRIGSLTVANQAFAEITVTSGLGSLYSTGKFDGILGLAFDSISENNLPTPFGTLVNNGALDEPVFAFYLGKTDGAAGELTFGGVDTSRYTGAITYVPVTQKTYWSVNLDSVGVGSRQLTGVTDAIVDSGTSFIYGPTSTISSLARQVGATAYSDGDYVLDCDGSYPDVTFTLSGNKFTLTQKDYTFQDGSTCLFAFVGSDDQWILGDVFMRKYYTVFDWGTSTRAARVGFALAA</sequence>
<dbReference type="eggNOG" id="KOG1339">
    <property type="taxonomic scope" value="Eukaryota"/>
</dbReference>